<dbReference type="GO" id="GO:0006352">
    <property type="term" value="P:DNA-templated transcription initiation"/>
    <property type="evidence" value="ECO:0007669"/>
    <property type="project" value="InterPro"/>
</dbReference>
<dbReference type="SUPFAM" id="SSF88946">
    <property type="entry name" value="Sigma2 domain of RNA polymerase sigma factors"/>
    <property type="match status" value="1"/>
</dbReference>
<name>A0A2G4YVP3_9PROT</name>
<dbReference type="InterPro" id="IPR014284">
    <property type="entry name" value="RNA_pol_sigma-70_dom"/>
</dbReference>
<dbReference type="PANTHER" id="PTHR43133">
    <property type="entry name" value="RNA POLYMERASE ECF-TYPE SIGMA FACTO"/>
    <property type="match status" value="1"/>
</dbReference>
<dbReference type="Pfam" id="PF08281">
    <property type="entry name" value="Sigma70_r4_2"/>
    <property type="match status" value="1"/>
</dbReference>
<evidence type="ECO:0000313" key="7">
    <source>
        <dbReference type="Proteomes" id="UP000229730"/>
    </source>
</evidence>
<comment type="caution">
    <text evidence="6">The sequence shown here is derived from an EMBL/GenBank/DDBJ whole genome shotgun (WGS) entry which is preliminary data.</text>
</comment>
<evidence type="ECO:0000259" key="5">
    <source>
        <dbReference type="PROSITE" id="PS50943"/>
    </source>
</evidence>
<dbReference type="PROSITE" id="PS50943">
    <property type="entry name" value="HTH_CROC1"/>
    <property type="match status" value="1"/>
</dbReference>
<dbReference type="AlphaFoldDB" id="A0A2G4YVP3"/>
<dbReference type="CDD" id="cd06171">
    <property type="entry name" value="Sigma70_r4"/>
    <property type="match status" value="1"/>
</dbReference>
<dbReference type="Gene3D" id="1.10.10.10">
    <property type="entry name" value="Winged helix-like DNA-binding domain superfamily/Winged helix DNA-binding domain"/>
    <property type="match status" value="1"/>
</dbReference>
<evidence type="ECO:0000313" key="6">
    <source>
        <dbReference type="EMBL" id="PHZ86401.1"/>
    </source>
</evidence>
<dbReference type="InterPro" id="IPR007627">
    <property type="entry name" value="RNA_pol_sigma70_r2"/>
</dbReference>
<protein>
    <submittedName>
        <fullName evidence="6">RNA polymerase subunit sigma-70</fullName>
    </submittedName>
</protein>
<keyword evidence="3" id="KW-0731">Sigma factor</keyword>
<dbReference type="NCBIfam" id="TIGR02937">
    <property type="entry name" value="sigma70-ECF"/>
    <property type="match status" value="1"/>
</dbReference>
<evidence type="ECO:0000256" key="4">
    <source>
        <dbReference type="ARBA" id="ARBA00023163"/>
    </source>
</evidence>
<evidence type="ECO:0000256" key="2">
    <source>
        <dbReference type="ARBA" id="ARBA00023015"/>
    </source>
</evidence>
<dbReference type="InterPro" id="IPR039425">
    <property type="entry name" value="RNA_pol_sigma-70-like"/>
</dbReference>
<keyword evidence="4" id="KW-0804">Transcription</keyword>
<dbReference type="EMBL" id="PDEM01000007">
    <property type="protein sequence ID" value="PHZ86401.1"/>
    <property type="molecule type" value="Genomic_DNA"/>
</dbReference>
<dbReference type="InParanoid" id="A0A2G4YVP3"/>
<keyword evidence="7" id="KW-1185">Reference proteome</keyword>
<accession>A0A2G4YVP3</accession>
<feature type="domain" description="HTH cro/C1-type" evidence="5">
    <location>
        <begin position="147"/>
        <end position="169"/>
    </location>
</feature>
<dbReference type="OrthoDB" id="9794372at2"/>
<dbReference type="InterPro" id="IPR001387">
    <property type="entry name" value="Cro/C1-type_HTH"/>
</dbReference>
<sequence length="211" mass="24126">MSIGRYTAYKDKRKTTSMTAQSKKKTVFLAYQETRGFLSSYLRRFYNNRQDIEDAMQEGFLKTFEIEQKQAIDSPSAYLFMTVKNFARRDLKKKSRLKVEGIEDIDDASLSIDRKAIEDSLESRQTLAIFCDAADALPDQCRKAFLLRKIYGFTQKEIAELMGISVSTVEKHLAKGLLRSMEYMAGQGDTRPVADEVNHKKVPHSVPVKDS</sequence>
<dbReference type="InterPro" id="IPR036388">
    <property type="entry name" value="WH-like_DNA-bd_sf"/>
</dbReference>
<dbReference type="InterPro" id="IPR013324">
    <property type="entry name" value="RNA_pol_sigma_r3/r4-like"/>
</dbReference>
<evidence type="ECO:0000256" key="3">
    <source>
        <dbReference type="ARBA" id="ARBA00023082"/>
    </source>
</evidence>
<dbReference type="InterPro" id="IPR013325">
    <property type="entry name" value="RNA_pol_sigma_r2"/>
</dbReference>
<dbReference type="SUPFAM" id="SSF88659">
    <property type="entry name" value="Sigma3 and sigma4 domains of RNA polymerase sigma factors"/>
    <property type="match status" value="1"/>
</dbReference>
<dbReference type="Gene3D" id="1.10.1740.10">
    <property type="match status" value="1"/>
</dbReference>
<gene>
    <name evidence="6" type="ORF">CRD36_00485</name>
</gene>
<dbReference type="GO" id="GO:0016987">
    <property type="term" value="F:sigma factor activity"/>
    <property type="evidence" value="ECO:0007669"/>
    <property type="project" value="UniProtKB-KW"/>
</dbReference>
<dbReference type="Proteomes" id="UP000229730">
    <property type="component" value="Unassembled WGS sequence"/>
</dbReference>
<organism evidence="6 7">
    <name type="scientific">Paremcibacter congregatus</name>
    <dbReference type="NCBI Taxonomy" id="2043170"/>
    <lineage>
        <taxon>Bacteria</taxon>
        <taxon>Pseudomonadati</taxon>
        <taxon>Pseudomonadota</taxon>
        <taxon>Alphaproteobacteria</taxon>
        <taxon>Emcibacterales</taxon>
        <taxon>Emcibacteraceae</taxon>
        <taxon>Paremcibacter</taxon>
    </lineage>
</organism>
<evidence type="ECO:0000256" key="1">
    <source>
        <dbReference type="ARBA" id="ARBA00010641"/>
    </source>
</evidence>
<reference evidence="6 7" key="1">
    <citation type="submission" date="2017-10" db="EMBL/GenBank/DDBJ databases">
        <title>Frigbacter circumglobatus gen. nov. sp. nov., isolated from sediment cultured in situ.</title>
        <authorList>
            <person name="Zhao Z."/>
        </authorList>
    </citation>
    <scope>NUCLEOTIDE SEQUENCE [LARGE SCALE GENOMIC DNA]</scope>
    <source>
        <strain evidence="6 7">ZYL</strain>
    </source>
</reference>
<dbReference type="InterPro" id="IPR013249">
    <property type="entry name" value="RNA_pol_sigma70_r4_t2"/>
</dbReference>
<comment type="similarity">
    <text evidence="1">Belongs to the sigma-70 factor family. ECF subfamily.</text>
</comment>
<keyword evidence="2" id="KW-0805">Transcription regulation</keyword>
<dbReference type="Pfam" id="PF04542">
    <property type="entry name" value="Sigma70_r2"/>
    <property type="match status" value="1"/>
</dbReference>
<dbReference type="PANTHER" id="PTHR43133:SF63">
    <property type="entry name" value="RNA POLYMERASE SIGMA FACTOR FECI-RELATED"/>
    <property type="match status" value="1"/>
</dbReference>
<dbReference type="GO" id="GO:0003677">
    <property type="term" value="F:DNA binding"/>
    <property type="evidence" value="ECO:0007669"/>
    <property type="project" value="InterPro"/>
</dbReference>
<proteinExistence type="inferred from homology"/>